<gene>
    <name evidence="1" type="ORF">PLANPX_4189</name>
</gene>
<reference evidence="2" key="1">
    <citation type="submission" date="2019-10" db="EMBL/GenBank/DDBJ databases">
        <title>Lacipirellula parvula gen. nov., sp. nov., representing a lineage of planctomycetes widespread in freshwater anoxic habitats, and description of the family Lacipirellulaceae.</title>
        <authorList>
            <person name="Dedysh S.N."/>
            <person name="Kulichevskaya I.S."/>
            <person name="Beletsky A.V."/>
            <person name="Rakitin A.L."/>
            <person name="Mardanov A.V."/>
            <person name="Ivanova A.A."/>
            <person name="Saltykova V.X."/>
            <person name="Rijpstra W.I.C."/>
            <person name="Sinninghe Damste J.S."/>
            <person name="Ravin N.V."/>
        </authorList>
    </citation>
    <scope>NUCLEOTIDE SEQUENCE [LARGE SCALE GENOMIC DNA]</scope>
    <source>
        <strain evidence="2">PX69</strain>
    </source>
</reference>
<dbReference type="KEGG" id="lpav:PLANPX_4189"/>
<protein>
    <submittedName>
        <fullName evidence="1">Uncharacterized protein</fullName>
    </submittedName>
</protein>
<dbReference type="AlphaFoldDB" id="A0A5K7XEV0"/>
<evidence type="ECO:0000313" key="2">
    <source>
        <dbReference type="Proteomes" id="UP000326837"/>
    </source>
</evidence>
<dbReference type="Proteomes" id="UP000326837">
    <property type="component" value="Chromosome"/>
</dbReference>
<sequence length="86" mass="9594">MNPYSMILNNMNGLPFDAEEAMIRNTIRLLEASYASGYTPISGYPPEKYLVEQLTARFGEADLAVRRITRRFAGPLNATFSYPTGA</sequence>
<organism evidence="1 2">
    <name type="scientific">Lacipirellula parvula</name>
    <dbReference type="NCBI Taxonomy" id="2650471"/>
    <lineage>
        <taxon>Bacteria</taxon>
        <taxon>Pseudomonadati</taxon>
        <taxon>Planctomycetota</taxon>
        <taxon>Planctomycetia</taxon>
        <taxon>Pirellulales</taxon>
        <taxon>Lacipirellulaceae</taxon>
        <taxon>Lacipirellula</taxon>
    </lineage>
</organism>
<dbReference type="RefSeq" id="WP_152100128.1">
    <property type="nucleotide sequence ID" value="NZ_AP021861.1"/>
</dbReference>
<keyword evidence="2" id="KW-1185">Reference proteome</keyword>
<accession>A0A5K7XEV0</accession>
<proteinExistence type="predicted"/>
<dbReference type="EMBL" id="AP021861">
    <property type="protein sequence ID" value="BBO34577.1"/>
    <property type="molecule type" value="Genomic_DNA"/>
</dbReference>
<name>A0A5K7XEV0_9BACT</name>
<evidence type="ECO:0000313" key="1">
    <source>
        <dbReference type="EMBL" id="BBO34577.1"/>
    </source>
</evidence>